<organism evidence="2 3">
    <name type="scientific">Sphingomonas glacialis</name>
    <dbReference type="NCBI Taxonomy" id="658225"/>
    <lineage>
        <taxon>Bacteria</taxon>
        <taxon>Pseudomonadati</taxon>
        <taxon>Pseudomonadota</taxon>
        <taxon>Alphaproteobacteria</taxon>
        <taxon>Sphingomonadales</taxon>
        <taxon>Sphingomonadaceae</taxon>
        <taxon>Sphingomonas</taxon>
    </lineage>
</organism>
<dbReference type="Proteomes" id="UP000652430">
    <property type="component" value="Unassembled WGS sequence"/>
</dbReference>
<reference evidence="3" key="1">
    <citation type="journal article" date="2019" name="Int. J. Syst. Evol. Microbiol.">
        <title>The Global Catalogue of Microorganisms (GCM) 10K type strain sequencing project: providing services to taxonomists for standard genome sequencing and annotation.</title>
        <authorList>
            <consortium name="The Broad Institute Genomics Platform"/>
            <consortium name="The Broad Institute Genome Sequencing Center for Infectious Disease"/>
            <person name="Wu L."/>
            <person name="Ma J."/>
        </authorList>
    </citation>
    <scope>NUCLEOTIDE SEQUENCE [LARGE SCALE GENOMIC DNA]</scope>
    <source>
        <strain evidence="3">CGMCC 1.8957</strain>
    </source>
</reference>
<keyword evidence="3" id="KW-1185">Reference proteome</keyword>
<evidence type="ECO:0000313" key="2">
    <source>
        <dbReference type="EMBL" id="GHH09292.1"/>
    </source>
</evidence>
<feature type="region of interest" description="Disordered" evidence="1">
    <location>
        <begin position="1"/>
        <end position="20"/>
    </location>
</feature>
<evidence type="ECO:0000313" key="3">
    <source>
        <dbReference type="Proteomes" id="UP000652430"/>
    </source>
</evidence>
<comment type="caution">
    <text evidence="2">The sequence shown here is derived from an EMBL/GenBank/DDBJ whole genome shotgun (WGS) entry which is preliminary data.</text>
</comment>
<dbReference type="RefSeq" id="WP_189675013.1">
    <property type="nucleotide sequence ID" value="NZ_BNAQ01000001.1"/>
</dbReference>
<proteinExistence type="predicted"/>
<accession>A0ABQ3LF56</accession>
<sequence length="67" mass="7431">MTLRSSLAAHAGSMREPDPDAARRIAARGWHDRGFVAIDPAWLTSWVDQQQLIILAEKVHGKRKPSG</sequence>
<gene>
    <name evidence="2" type="ORF">GCM10008023_05780</name>
</gene>
<protein>
    <submittedName>
        <fullName evidence="2">Uncharacterized protein</fullName>
    </submittedName>
</protein>
<evidence type="ECO:0000256" key="1">
    <source>
        <dbReference type="SAM" id="MobiDB-lite"/>
    </source>
</evidence>
<name>A0ABQ3LF56_9SPHN</name>
<dbReference type="EMBL" id="BNAQ01000001">
    <property type="protein sequence ID" value="GHH09292.1"/>
    <property type="molecule type" value="Genomic_DNA"/>
</dbReference>